<accession>A0A8T1XQV0</accession>
<keyword evidence="3" id="KW-0677">Repeat</keyword>
<gene>
    <name evidence="14" type="ORF">ISN45_Aa08g024430</name>
</gene>
<evidence type="ECO:0000256" key="8">
    <source>
        <dbReference type="ARBA" id="ARBA00023163"/>
    </source>
</evidence>
<evidence type="ECO:0000259" key="13">
    <source>
        <dbReference type="PROSITE" id="PS50158"/>
    </source>
</evidence>
<dbReference type="InterPro" id="IPR031140">
    <property type="entry name" value="IDD1-16"/>
</dbReference>
<dbReference type="Pfam" id="PF22992">
    <property type="entry name" value="C2CH-4th_BIRD-IDD"/>
    <property type="match status" value="1"/>
</dbReference>
<dbReference type="GO" id="GO:0008270">
    <property type="term" value="F:zinc ion binding"/>
    <property type="evidence" value="ECO:0007669"/>
    <property type="project" value="UniProtKB-KW"/>
</dbReference>
<dbReference type="PROSITE" id="PS50158">
    <property type="entry name" value="ZF_CCHC"/>
    <property type="match status" value="1"/>
</dbReference>
<dbReference type="Pfam" id="PF22996">
    <property type="entry name" value="C2H2-2nd_BIRD-IDD"/>
    <property type="match status" value="1"/>
</dbReference>
<evidence type="ECO:0000256" key="9">
    <source>
        <dbReference type="PROSITE-ProRule" id="PRU00042"/>
    </source>
</evidence>
<dbReference type="InterPro" id="IPR055185">
    <property type="entry name" value="C2CH-4th_BIRD-IDD"/>
</dbReference>
<feature type="compositionally biased region" description="Low complexity" evidence="11">
    <location>
        <begin position="747"/>
        <end position="756"/>
    </location>
</feature>
<feature type="coiled-coil region" evidence="10">
    <location>
        <begin position="399"/>
        <end position="426"/>
    </location>
</feature>
<dbReference type="InterPro" id="IPR013087">
    <property type="entry name" value="Znf_C2H2_type"/>
</dbReference>
<evidence type="ECO:0000313" key="15">
    <source>
        <dbReference type="Proteomes" id="UP000694240"/>
    </source>
</evidence>
<dbReference type="SMART" id="SM00343">
    <property type="entry name" value="ZnF_C2HC"/>
    <property type="match status" value="3"/>
</dbReference>
<dbReference type="GO" id="GO:0003677">
    <property type="term" value="F:DNA binding"/>
    <property type="evidence" value="ECO:0007669"/>
    <property type="project" value="UniProtKB-KW"/>
</dbReference>
<evidence type="ECO:0000256" key="5">
    <source>
        <dbReference type="ARBA" id="ARBA00022833"/>
    </source>
</evidence>
<evidence type="ECO:0000313" key="14">
    <source>
        <dbReference type="EMBL" id="KAG7534949.1"/>
    </source>
</evidence>
<dbReference type="PANTHER" id="PTHR10593:SF231">
    <property type="entry name" value="PROTEIN INDETERMINATE-DOMAIN 13-RELATED"/>
    <property type="match status" value="1"/>
</dbReference>
<proteinExistence type="predicted"/>
<feature type="compositionally biased region" description="Low complexity" evidence="11">
    <location>
        <begin position="541"/>
        <end position="597"/>
    </location>
</feature>
<keyword evidence="1" id="KW-0597">Phosphoprotein</keyword>
<evidence type="ECO:0000256" key="7">
    <source>
        <dbReference type="ARBA" id="ARBA00023125"/>
    </source>
</evidence>
<dbReference type="EMBL" id="JAEFBK010000013">
    <property type="protein sequence ID" value="KAG7534949.1"/>
    <property type="molecule type" value="Genomic_DNA"/>
</dbReference>
<keyword evidence="5" id="KW-0862">Zinc</keyword>
<evidence type="ECO:0000259" key="12">
    <source>
        <dbReference type="PROSITE" id="PS50157"/>
    </source>
</evidence>
<feature type="domain" description="C2H2-type" evidence="12">
    <location>
        <begin position="788"/>
        <end position="810"/>
    </location>
</feature>
<evidence type="ECO:0000256" key="4">
    <source>
        <dbReference type="ARBA" id="ARBA00022771"/>
    </source>
</evidence>
<dbReference type="PROSITE" id="PS00028">
    <property type="entry name" value="ZINC_FINGER_C2H2_1"/>
    <property type="match status" value="1"/>
</dbReference>
<feature type="region of interest" description="Disordered" evidence="11">
    <location>
        <begin position="538"/>
        <end position="598"/>
    </location>
</feature>
<organism evidence="14 15">
    <name type="scientific">Arabidopsis thaliana x Arabidopsis arenosa</name>
    <dbReference type="NCBI Taxonomy" id="1240361"/>
    <lineage>
        <taxon>Eukaryota</taxon>
        <taxon>Viridiplantae</taxon>
        <taxon>Streptophyta</taxon>
        <taxon>Embryophyta</taxon>
        <taxon>Tracheophyta</taxon>
        <taxon>Spermatophyta</taxon>
        <taxon>Magnoliopsida</taxon>
        <taxon>eudicotyledons</taxon>
        <taxon>Gunneridae</taxon>
        <taxon>Pentapetalae</taxon>
        <taxon>rosids</taxon>
        <taxon>malvids</taxon>
        <taxon>Brassicales</taxon>
        <taxon>Brassicaceae</taxon>
        <taxon>Camelineae</taxon>
        <taxon>Arabidopsis</taxon>
    </lineage>
</organism>
<evidence type="ECO:0000256" key="11">
    <source>
        <dbReference type="SAM" id="MobiDB-lite"/>
    </source>
</evidence>
<feature type="coiled-coil region" evidence="10">
    <location>
        <begin position="641"/>
        <end position="681"/>
    </location>
</feature>
<dbReference type="InterPro" id="IPR055186">
    <property type="entry name" value="C2H2-2nd_BIRD-IDD"/>
</dbReference>
<keyword evidence="4 9" id="KW-0863">Zinc-finger</keyword>
<keyword evidence="2" id="KW-0479">Metal-binding</keyword>
<sequence>MESYHGLDIGSRVILNDGNYGFWKSRMKAVIRGIDVYAWKAILEKWEEPKIKDESGAEVAKPEKDWTNDELKKSKYNAKALTAIHINVGRNQFELIQGCETAKEAWDILQNHFEGTTKVKNSRKDMLASRFENLKMEERDSISDFSSKISSLAQEALTLGKKYKDKKLVKKFLRCLPSRFMAYKTALSVSHNTEDLSFGDVVGMLQAHEMELEGVKKVKNPKDLALTSLERKTQEVEEDDPKSLLFQRLDQLLRKVEEEQGQRRFSSSKKYPEEGKTIKKANMQCHECLGYGHFKYECPTFKKKDVKCFGCKGIGHTQHECVSNQKIRKEKSIQRIEEDSEEESDVEEEVNHFVTLLGKAEFEGGEEVLGSESEEEHEVDFAECYKEVRETLIKIGQENQALVKEKRRLDELVELLQNELRDKTKICQESMKDKLTVSTRVGKSNRGLGYIGQKGSQTGQIKFVAESVSPPNPNKYESNASKGTGCYFCGKNGHIKAYCYKFRDKISRLKHQGKFSWNGFRSQIWVKKSDLYQITSEHTSGRIGSKSGKSRSTSGSGYSRNMTATATEPALKPATEPAAEPATEPALKPAAEPALKPAAERALKPVSKLASEGCNEVESVKYKMLYEQWLNLVEENSVLTREKLKIEANVAETQKYAIEKEEEASQARVQLEETYKNLRMLNNGTKQLDHILNIGKTDRYGLGFKGNLSKSDTMFISGEMMIPHNHDRLSFSSFVHDQEHITPNPNPNSQPAASTNTPKKKRNLPGNPDPNAEVIALSPKSLMATNRFFCEICNKGFQREQNLQLHKRGHNLPWKLKQKANKNQVKKKVYICPENSCVHHDPARALGDLTGIKKHFSRKHGEKKWKCDKCSKKYAVISDWKAHNKICGSREFRCDCGTLFFRKDSFISHRSFCDVLAEESAKFFSVPSPLAANSAISTVAETNNPILIQSQLDQSSIGNVNNNHTSLKFTNSNPIQQQANAFALSSAPSPVTTSDSVHNLWKLQEEECSHQWLLNEYMNNNKNFIQKGIFKNQENEIKKGNIYSCSNPTDANIASLFSYNQEAGNMASLSATSLLQKVTQMGSSSSSDTSTMFGLMTSSIFNNKFPKSNRFKAKNKEEELTRDFLGVGSRDDQQHIHHHHFPSSLPLTVNHNVPKLAATIVGEEATIDMASDAENTRFC</sequence>
<dbReference type="AlphaFoldDB" id="A0A8T1XQV0"/>
<keyword evidence="10" id="KW-0175">Coiled coil</keyword>
<dbReference type="GO" id="GO:0005634">
    <property type="term" value="C:nucleus"/>
    <property type="evidence" value="ECO:0007669"/>
    <property type="project" value="TreeGrafter"/>
</dbReference>
<dbReference type="SMART" id="SM00355">
    <property type="entry name" value="ZnF_C2H2"/>
    <property type="match status" value="3"/>
</dbReference>
<reference evidence="14 15" key="1">
    <citation type="submission" date="2020-12" db="EMBL/GenBank/DDBJ databases">
        <title>Concerted genomic and epigenomic changes stabilize Arabidopsis allopolyploids.</title>
        <authorList>
            <person name="Chen Z."/>
        </authorList>
    </citation>
    <scope>NUCLEOTIDE SEQUENCE [LARGE SCALE GENOMIC DNA]</scope>
    <source>
        <strain evidence="14">Allo738</strain>
        <tissue evidence="14">Leaf</tissue>
    </source>
</reference>
<dbReference type="InterPro" id="IPR001878">
    <property type="entry name" value="Znf_CCHC"/>
</dbReference>
<comment type="caution">
    <text evidence="14">The sequence shown here is derived from an EMBL/GenBank/DDBJ whole genome shotgun (WGS) entry which is preliminary data.</text>
</comment>
<keyword evidence="6" id="KW-0805">Transcription regulation</keyword>
<evidence type="ECO:0000256" key="6">
    <source>
        <dbReference type="ARBA" id="ARBA00023015"/>
    </source>
</evidence>
<dbReference type="PROSITE" id="PS50157">
    <property type="entry name" value="ZINC_FINGER_C2H2_2"/>
    <property type="match status" value="1"/>
</dbReference>
<dbReference type="Proteomes" id="UP000694240">
    <property type="component" value="Chromosome 13"/>
</dbReference>
<evidence type="ECO:0000256" key="1">
    <source>
        <dbReference type="ARBA" id="ARBA00022553"/>
    </source>
</evidence>
<keyword evidence="15" id="KW-1185">Reference proteome</keyword>
<dbReference type="Pfam" id="PF22995">
    <property type="entry name" value="C2CH-3rd_BIRD-IDD"/>
    <property type="match status" value="1"/>
</dbReference>
<dbReference type="FunFam" id="3.30.160.60:FF:000131">
    <property type="entry name" value="protein indeterminate-domain 5, chloroplastic-like"/>
    <property type="match status" value="1"/>
</dbReference>
<evidence type="ECO:0000256" key="3">
    <source>
        <dbReference type="ARBA" id="ARBA00022737"/>
    </source>
</evidence>
<keyword evidence="7" id="KW-0238">DNA-binding</keyword>
<protein>
    <submittedName>
        <fullName evidence="14">Zinc finger C2H2 superfamily</fullName>
    </submittedName>
</protein>
<feature type="region of interest" description="Disordered" evidence="11">
    <location>
        <begin position="738"/>
        <end position="771"/>
    </location>
</feature>
<dbReference type="PANTHER" id="PTHR10593">
    <property type="entry name" value="SERINE/THREONINE-PROTEIN KINASE RIO"/>
    <property type="match status" value="1"/>
</dbReference>
<name>A0A8T1XQV0_9BRAS</name>
<dbReference type="Pfam" id="PF14223">
    <property type="entry name" value="Retrotran_gag_2"/>
    <property type="match status" value="1"/>
</dbReference>
<dbReference type="GO" id="GO:0003700">
    <property type="term" value="F:DNA-binding transcription factor activity"/>
    <property type="evidence" value="ECO:0007669"/>
    <property type="project" value="TreeGrafter"/>
</dbReference>
<dbReference type="InterPro" id="IPR055187">
    <property type="entry name" value="C2CH-3rd_BIRD-IDD"/>
</dbReference>
<evidence type="ECO:0000256" key="10">
    <source>
        <dbReference type="SAM" id="Coils"/>
    </source>
</evidence>
<keyword evidence="8" id="KW-0804">Transcription</keyword>
<evidence type="ECO:0000256" key="2">
    <source>
        <dbReference type="ARBA" id="ARBA00022723"/>
    </source>
</evidence>
<dbReference type="FunFam" id="3.30.160.60:FF:000554">
    <property type="entry name" value="protein indeterminate-domain 12-like"/>
    <property type="match status" value="1"/>
</dbReference>
<feature type="domain" description="CCHC-type" evidence="13">
    <location>
        <begin position="486"/>
        <end position="499"/>
    </location>
</feature>
<dbReference type="Pfam" id="PF12874">
    <property type="entry name" value="zf-met"/>
    <property type="match status" value="1"/>
</dbReference>